<keyword evidence="5" id="KW-1185">Reference proteome</keyword>
<dbReference type="EMBL" id="JACJID010000005">
    <property type="protein sequence ID" value="MBA8929045.1"/>
    <property type="molecule type" value="Genomic_DNA"/>
</dbReference>
<dbReference type="RefSeq" id="WP_182839211.1">
    <property type="nucleotide sequence ID" value="NZ_BAAABQ010000022.1"/>
</dbReference>
<protein>
    <recommendedName>
        <fullName evidence="6">Acid phosphatase of HAD superfamily subfamily IIIB</fullName>
    </recommendedName>
</protein>
<evidence type="ECO:0000313" key="4">
    <source>
        <dbReference type="EMBL" id="MBA8929045.1"/>
    </source>
</evidence>
<dbReference type="SUPFAM" id="SSF56784">
    <property type="entry name" value="HAD-like"/>
    <property type="match status" value="1"/>
</dbReference>
<dbReference type="Pfam" id="PF03767">
    <property type="entry name" value="Acid_phosphat_B"/>
    <property type="match status" value="2"/>
</dbReference>
<dbReference type="InterPro" id="IPR036412">
    <property type="entry name" value="HAD-like_sf"/>
</dbReference>
<dbReference type="Gene3D" id="3.40.50.1000">
    <property type="entry name" value="HAD superfamily/HAD-like"/>
    <property type="match status" value="1"/>
</dbReference>
<proteinExistence type="predicted"/>
<evidence type="ECO:0000256" key="2">
    <source>
        <dbReference type="SAM" id="MobiDB-lite"/>
    </source>
</evidence>
<dbReference type="InterPro" id="IPR023214">
    <property type="entry name" value="HAD_sf"/>
</dbReference>
<dbReference type="Proteomes" id="UP000517916">
    <property type="component" value="Unassembled WGS sequence"/>
</dbReference>
<sequence length="185" mass="19561">MIKLGIVAAAVGAVLVGAAVPAAAAPAALPSYEQWQADVKKVIDPAIPWLQSRVAQGGSKLAIVLDIDNTSLETHYHFGAANKPVLAVTQWAHSHGVSVLFATARPDILPSLTRWQLTNAGYTVDGLCLGKLGDSGPAATKQRCRKEYTDSGYTITENIGNRPTDMAGGNYEKGFQLPDYDGQLS</sequence>
<evidence type="ECO:0000256" key="1">
    <source>
        <dbReference type="ARBA" id="ARBA00022729"/>
    </source>
</evidence>
<evidence type="ECO:0008006" key="6">
    <source>
        <dbReference type="Google" id="ProtNLM"/>
    </source>
</evidence>
<name>A0ABR6BQ97_9PSEU</name>
<feature type="region of interest" description="Disordered" evidence="2">
    <location>
        <begin position="161"/>
        <end position="185"/>
    </location>
</feature>
<feature type="chain" id="PRO_5045716347" description="Acid phosphatase of HAD superfamily subfamily IIIB" evidence="3">
    <location>
        <begin position="25"/>
        <end position="185"/>
    </location>
</feature>
<evidence type="ECO:0000313" key="5">
    <source>
        <dbReference type="Proteomes" id="UP000517916"/>
    </source>
</evidence>
<reference evidence="4 5" key="1">
    <citation type="submission" date="2020-08" db="EMBL/GenBank/DDBJ databases">
        <title>Genomic Encyclopedia of Archaeal and Bacterial Type Strains, Phase II (KMG-II): from individual species to whole genera.</title>
        <authorList>
            <person name="Goeker M."/>
        </authorList>
    </citation>
    <scope>NUCLEOTIDE SEQUENCE [LARGE SCALE GENOMIC DNA]</scope>
    <source>
        <strain evidence="4 5">DSM 43850</strain>
    </source>
</reference>
<evidence type="ECO:0000256" key="3">
    <source>
        <dbReference type="SAM" id="SignalP"/>
    </source>
</evidence>
<gene>
    <name evidence="4" type="ORF">BC739_006263</name>
</gene>
<organism evidence="4 5">
    <name type="scientific">Kutzneria viridogrisea</name>
    <dbReference type="NCBI Taxonomy" id="47990"/>
    <lineage>
        <taxon>Bacteria</taxon>
        <taxon>Bacillati</taxon>
        <taxon>Actinomycetota</taxon>
        <taxon>Actinomycetes</taxon>
        <taxon>Pseudonocardiales</taxon>
        <taxon>Pseudonocardiaceae</taxon>
        <taxon>Kutzneria</taxon>
    </lineage>
</organism>
<keyword evidence="1 3" id="KW-0732">Signal</keyword>
<accession>A0ABR6BQ97</accession>
<dbReference type="InterPro" id="IPR005519">
    <property type="entry name" value="Acid_phosphat_B-like"/>
</dbReference>
<comment type="caution">
    <text evidence="4">The sequence shown here is derived from an EMBL/GenBank/DDBJ whole genome shotgun (WGS) entry which is preliminary data.</text>
</comment>
<feature type="signal peptide" evidence="3">
    <location>
        <begin position="1"/>
        <end position="24"/>
    </location>
</feature>